<feature type="domain" description="ABC transporter" evidence="5">
    <location>
        <begin position="1"/>
        <end position="238"/>
    </location>
</feature>
<dbReference type="PANTHER" id="PTHR43790">
    <property type="entry name" value="CARBOHYDRATE TRANSPORT ATP-BINDING PROTEIN MG119-RELATED"/>
    <property type="match status" value="1"/>
</dbReference>
<keyword evidence="1" id="KW-0813">Transport</keyword>
<dbReference type="GO" id="GO:0016887">
    <property type="term" value="F:ATP hydrolysis activity"/>
    <property type="evidence" value="ECO:0007669"/>
    <property type="project" value="InterPro"/>
</dbReference>
<feature type="domain" description="ABC transporter" evidence="5">
    <location>
        <begin position="254"/>
        <end position="482"/>
    </location>
</feature>
<dbReference type="AlphaFoldDB" id="A0A645A070"/>
<dbReference type="PANTHER" id="PTHR43790:SF9">
    <property type="entry name" value="GALACTOFURANOSE TRANSPORTER ATP-BINDING PROTEIN YTFR"/>
    <property type="match status" value="1"/>
</dbReference>
<keyword evidence="2" id="KW-0677">Repeat</keyword>
<dbReference type="InterPro" id="IPR050107">
    <property type="entry name" value="ABC_carbohydrate_import_ATPase"/>
</dbReference>
<evidence type="ECO:0000256" key="2">
    <source>
        <dbReference type="ARBA" id="ARBA00022737"/>
    </source>
</evidence>
<dbReference type="InterPro" id="IPR027417">
    <property type="entry name" value="P-loop_NTPase"/>
</dbReference>
<dbReference type="GO" id="GO:0005524">
    <property type="term" value="F:ATP binding"/>
    <property type="evidence" value="ECO:0007669"/>
    <property type="project" value="UniProtKB-KW"/>
</dbReference>
<accession>A0A645A070</accession>
<dbReference type="EMBL" id="VSSQ01011346">
    <property type="protein sequence ID" value="MPM46609.1"/>
    <property type="molecule type" value="Genomic_DNA"/>
</dbReference>
<reference evidence="6" key="1">
    <citation type="submission" date="2019-08" db="EMBL/GenBank/DDBJ databases">
        <authorList>
            <person name="Kucharzyk K."/>
            <person name="Murdoch R.W."/>
            <person name="Higgins S."/>
            <person name="Loffler F."/>
        </authorList>
    </citation>
    <scope>NUCLEOTIDE SEQUENCE</scope>
</reference>
<dbReference type="InterPro" id="IPR003439">
    <property type="entry name" value="ABC_transporter-like_ATP-bd"/>
</dbReference>
<name>A0A645A070_9ZZZZ</name>
<dbReference type="SUPFAM" id="SSF52540">
    <property type="entry name" value="P-loop containing nucleoside triphosphate hydrolases"/>
    <property type="match status" value="2"/>
</dbReference>
<organism evidence="6">
    <name type="scientific">bioreactor metagenome</name>
    <dbReference type="NCBI Taxonomy" id="1076179"/>
    <lineage>
        <taxon>unclassified sequences</taxon>
        <taxon>metagenomes</taxon>
        <taxon>ecological metagenomes</taxon>
    </lineage>
</organism>
<protein>
    <submittedName>
        <fullName evidence="6">Arabinose import ATP-binding protein AraG</fullName>
        <ecNumber evidence="6">3.6.3.17</ecNumber>
    </submittedName>
</protein>
<gene>
    <name evidence="6" type="primary">araG_6</name>
    <name evidence="6" type="ORF">SDC9_93314</name>
</gene>
<comment type="caution">
    <text evidence="6">The sequence shown here is derived from an EMBL/GenBank/DDBJ whole genome shotgun (WGS) entry which is preliminary data.</text>
</comment>
<keyword evidence="4 6" id="KW-0067">ATP-binding</keyword>
<dbReference type="Pfam" id="PF00005">
    <property type="entry name" value="ABC_tran"/>
    <property type="match status" value="1"/>
</dbReference>
<dbReference type="Gene3D" id="3.40.50.300">
    <property type="entry name" value="P-loop containing nucleotide triphosphate hydrolases"/>
    <property type="match status" value="2"/>
</dbReference>
<evidence type="ECO:0000313" key="6">
    <source>
        <dbReference type="EMBL" id="MPM46609.1"/>
    </source>
</evidence>
<evidence type="ECO:0000256" key="4">
    <source>
        <dbReference type="ARBA" id="ARBA00022840"/>
    </source>
</evidence>
<evidence type="ECO:0000256" key="1">
    <source>
        <dbReference type="ARBA" id="ARBA00022448"/>
    </source>
</evidence>
<sequence length="486" mass="56229">MREEVFRLEQVSIPPFLHDIHLHLYRGEIVALIGLNALGIDELLEIFQKNIALHYGHVYCKNVLVNDYLSSNNSQNPVTIIERNSMLIESMSVEDNLFILRKRSKQHVIHSKMLGRQMQTLLEPLGLFIEQKTLVKDITSFEKLVIQFLKASLAHSSLVILRDISTFVSEVDLARLKPILTYLSKEKGMTFLYVCNHHQEAFHFASRCYLMREGRIIKHLYADQMTDAIINCYANEFAESVELSDRQQQYGQHSQIDELLRLHHLVYGNINNLDLVVHKEETVVLLDSENLVIHQLFDLLGKNYLAYEGTIAYRGKHFRPSSRSIALVPPKPDVSLIFPQLSVLDNLLFTSDHKISNLWFNIHHRSALAGELEQKFGTHLAEKDPSDFDQAYRLRMVYQRLLLQKPEFICVVQPFASVDMYQRMELISYFDLFKQRGSSILILAVSLSDSLQIADRLVILKEGRVHHQLYRNEFSQYHGIAGSIPM</sequence>
<dbReference type="PROSITE" id="PS50893">
    <property type="entry name" value="ABC_TRANSPORTER_2"/>
    <property type="match status" value="2"/>
</dbReference>
<dbReference type="EC" id="3.6.3.17" evidence="6"/>
<proteinExistence type="predicted"/>
<evidence type="ECO:0000259" key="5">
    <source>
        <dbReference type="PROSITE" id="PS50893"/>
    </source>
</evidence>
<keyword evidence="3" id="KW-0547">Nucleotide-binding</keyword>
<keyword evidence="6" id="KW-0378">Hydrolase</keyword>
<evidence type="ECO:0000256" key="3">
    <source>
        <dbReference type="ARBA" id="ARBA00022741"/>
    </source>
</evidence>